<dbReference type="NCBIfam" id="NF004363">
    <property type="entry name" value="PRK05738.2-4"/>
    <property type="match status" value="1"/>
</dbReference>
<organism evidence="8">
    <name type="scientific">uncultured delta proteobacterium Rifle_16ft_4_minimus_184</name>
    <dbReference type="NCBI Taxonomy" id="1665175"/>
    <lineage>
        <taxon>Bacteria</taxon>
        <taxon>Deltaproteobacteria</taxon>
        <taxon>environmental samples</taxon>
    </lineage>
</organism>
<dbReference type="Gene3D" id="3.30.70.330">
    <property type="match status" value="1"/>
</dbReference>
<comment type="similarity">
    <text evidence="1 6 7">Belongs to the universal ribosomal protein uL23 family.</text>
</comment>
<dbReference type="PANTHER" id="PTHR11620">
    <property type="entry name" value="60S RIBOSOMAL PROTEIN L23A"/>
    <property type="match status" value="1"/>
</dbReference>
<dbReference type="InterPro" id="IPR012678">
    <property type="entry name" value="Ribosomal_uL23/eL15/eS24_sf"/>
</dbReference>
<keyword evidence="4 6" id="KW-0689">Ribosomal protein</keyword>
<keyword evidence="3 6" id="KW-0694">RNA-binding</keyword>
<evidence type="ECO:0000256" key="4">
    <source>
        <dbReference type="ARBA" id="ARBA00022980"/>
    </source>
</evidence>
<dbReference type="GO" id="GO:0003735">
    <property type="term" value="F:structural constituent of ribosome"/>
    <property type="evidence" value="ECO:0007669"/>
    <property type="project" value="InterPro"/>
</dbReference>
<evidence type="ECO:0000313" key="8">
    <source>
        <dbReference type="EMBL" id="AKQ01444.1"/>
    </source>
</evidence>
<evidence type="ECO:0000256" key="2">
    <source>
        <dbReference type="ARBA" id="ARBA00022730"/>
    </source>
</evidence>
<dbReference type="GO" id="GO:1990904">
    <property type="term" value="C:ribonucleoprotein complex"/>
    <property type="evidence" value="ECO:0007669"/>
    <property type="project" value="UniProtKB-KW"/>
</dbReference>
<sequence>MILSDVIKRPLITEKATSLKATSNAVLFAVDKRANKKEVREAVEKMFKVKVEDVRTMNVAGKVKRRGRTVGLRPGWKKAVVTLKAGDKIEFFEGV</sequence>
<evidence type="ECO:0000256" key="6">
    <source>
        <dbReference type="HAMAP-Rule" id="MF_01369"/>
    </source>
</evidence>
<keyword evidence="2 6" id="KW-0699">rRNA-binding</keyword>
<dbReference type="HAMAP" id="MF_01369_B">
    <property type="entry name" value="Ribosomal_uL23_B"/>
    <property type="match status" value="1"/>
</dbReference>
<gene>
    <name evidence="6" type="primary">rplW</name>
</gene>
<comment type="subunit">
    <text evidence="6">Part of the 50S ribosomal subunit. Contacts protein L29, and trigger factor when it is bound to the ribosome.</text>
</comment>
<dbReference type="PROSITE" id="PS00050">
    <property type="entry name" value="RIBOSOMAL_L23"/>
    <property type="match status" value="1"/>
</dbReference>
<dbReference type="InterPro" id="IPR012677">
    <property type="entry name" value="Nucleotide-bd_a/b_plait_sf"/>
</dbReference>
<protein>
    <recommendedName>
        <fullName evidence="6">Large ribosomal subunit protein uL23</fullName>
    </recommendedName>
</protein>
<dbReference type="InterPro" id="IPR013025">
    <property type="entry name" value="Ribosomal_uL23-like"/>
</dbReference>
<dbReference type="SUPFAM" id="SSF54189">
    <property type="entry name" value="Ribosomal proteins S24e, L23 and L15e"/>
    <property type="match status" value="1"/>
</dbReference>
<comment type="function">
    <text evidence="6">One of the early assembly proteins it binds 23S rRNA. One of the proteins that surrounds the polypeptide exit tunnel on the outside of the ribosome. Forms the main docking site for trigger factor binding to the ribosome.</text>
</comment>
<dbReference type="InterPro" id="IPR001014">
    <property type="entry name" value="Ribosomal_uL23_CS"/>
</dbReference>
<name>A0A0H4TLN0_9DELT</name>
<dbReference type="NCBIfam" id="NF004366">
    <property type="entry name" value="PRK05738.3-2"/>
    <property type="match status" value="1"/>
</dbReference>
<dbReference type="GO" id="GO:0005840">
    <property type="term" value="C:ribosome"/>
    <property type="evidence" value="ECO:0007669"/>
    <property type="project" value="UniProtKB-KW"/>
</dbReference>
<accession>A0A0H4TLN0</accession>
<evidence type="ECO:0000256" key="5">
    <source>
        <dbReference type="ARBA" id="ARBA00023274"/>
    </source>
</evidence>
<dbReference type="GO" id="GO:0006412">
    <property type="term" value="P:translation"/>
    <property type="evidence" value="ECO:0007669"/>
    <property type="project" value="UniProtKB-UniRule"/>
</dbReference>
<evidence type="ECO:0000256" key="1">
    <source>
        <dbReference type="ARBA" id="ARBA00006700"/>
    </source>
</evidence>
<dbReference type="EMBL" id="KT006965">
    <property type="protein sequence ID" value="AKQ01444.1"/>
    <property type="molecule type" value="Genomic_DNA"/>
</dbReference>
<proteinExistence type="inferred from homology"/>
<reference evidence="8" key="1">
    <citation type="journal article" date="2015" name="ISME J.">
        <title>Aquifer environment selects for microbial species cohorts in sediment and groundwater.</title>
        <authorList>
            <person name="Hug L.A."/>
            <person name="Thomas B.C."/>
            <person name="Brown C.T."/>
            <person name="Frischkorn K.R."/>
            <person name="Williams K.H."/>
            <person name="Tringe S.G."/>
            <person name="Banfield J.F."/>
        </authorList>
    </citation>
    <scope>NUCLEOTIDE SEQUENCE</scope>
</reference>
<dbReference type="AlphaFoldDB" id="A0A0H4TLN0"/>
<evidence type="ECO:0000256" key="7">
    <source>
        <dbReference type="RuleBase" id="RU003934"/>
    </source>
</evidence>
<dbReference type="GO" id="GO:0019843">
    <property type="term" value="F:rRNA binding"/>
    <property type="evidence" value="ECO:0007669"/>
    <property type="project" value="UniProtKB-UniRule"/>
</dbReference>
<dbReference type="NCBIfam" id="NF004359">
    <property type="entry name" value="PRK05738.1-3"/>
    <property type="match status" value="1"/>
</dbReference>
<dbReference type="Pfam" id="PF00276">
    <property type="entry name" value="Ribosomal_L23"/>
    <property type="match status" value="1"/>
</dbReference>
<evidence type="ECO:0000256" key="3">
    <source>
        <dbReference type="ARBA" id="ARBA00022884"/>
    </source>
</evidence>
<keyword evidence="5 6" id="KW-0687">Ribonucleoprotein</keyword>
<dbReference type="FunFam" id="3.30.70.330:FF:000001">
    <property type="entry name" value="50S ribosomal protein L23"/>
    <property type="match status" value="1"/>
</dbReference>